<accession>A0AAV9PND4</accession>
<feature type="region of interest" description="Disordered" evidence="1">
    <location>
        <begin position="128"/>
        <end position="159"/>
    </location>
</feature>
<dbReference type="RefSeq" id="XP_064663874.1">
    <property type="nucleotide sequence ID" value="XM_064797640.1"/>
</dbReference>
<dbReference type="PANTHER" id="PTHR36452:SF1">
    <property type="entry name" value="DUF2461 DOMAIN-CONTAINING PROTEIN"/>
    <property type="match status" value="1"/>
</dbReference>
<feature type="region of interest" description="Disordered" evidence="1">
    <location>
        <begin position="1"/>
        <end position="23"/>
    </location>
</feature>
<dbReference type="EMBL" id="JAVRRT010000001">
    <property type="protein sequence ID" value="KAK5175236.1"/>
    <property type="molecule type" value="Genomic_DNA"/>
</dbReference>
<dbReference type="Pfam" id="PF09365">
    <property type="entry name" value="DUF2461"/>
    <property type="match status" value="1"/>
</dbReference>
<sequence>MTSSGGGLWHPDSQPTQLMRRDIDRHSRRLKDVLLEDRLRKEFLGGVAKQDAKAVKALVSANAENALKTRPKGYDADHPDIDLLRLRNYTIGRKLNDSEVVGPHGLDRIAELLSCMKPFITYLNSVVMPDEPASASDDEDEEEDENQNDGESSDEEGSE</sequence>
<feature type="compositionally biased region" description="Acidic residues" evidence="1">
    <location>
        <begin position="136"/>
        <end position="159"/>
    </location>
</feature>
<evidence type="ECO:0000256" key="1">
    <source>
        <dbReference type="SAM" id="MobiDB-lite"/>
    </source>
</evidence>
<proteinExistence type="predicted"/>
<keyword evidence="3" id="KW-1185">Reference proteome</keyword>
<dbReference type="Proteomes" id="UP001337655">
    <property type="component" value="Unassembled WGS sequence"/>
</dbReference>
<dbReference type="PANTHER" id="PTHR36452">
    <property type="entry name" value="CHROMOSOME 12, WHOLE GENOME SHOTGUN SEQUENCE"/>
    <property type="match status" value="1"/>
</dbReference>
<dbReference type="AlphaFoldDB" id="A0AAV9PND4"/>
<organism evidence="2 3">
    <name type="scientific">Saxophila tyrrhenica</name>
    <dbReference type="NCBI Taxonomy" id="1690608"/>
    <lineage>
        <taxon>Eukaryota</taxon>
        <taxon>Fungi</taxon>
        <taxon>Dikarya</taxon>
        <taxon>Ascomycota</taxon>
        <taxon>Pezizomycotina</taxon>
        <taxon>Dothideomycetes</taxon>
        <taxon>Dothideomycetidae</taxon>
        <taxon>Mycosphaerellales</taxon>
        <taxon>Extremaceae</taxon>
        <taxon>Saxophila</taxon>
    </lineage>
</organism>
<dbReference type="InterPro" id="IPR012808">
    <property type="entry name" value="CHP02453"/>
</dbReference>
<gene>
    <name evidence="2" type="ORF">LTR77_000373</name>
</gene>
<dbReference type="GeneID" id="89921724"/>
<evidence type="ECO:0000313" key="2">
    <source>
        <dbReference type="EMBL" id="KAK5175236.1"/>
    </source>
</evidence>
<evidence type="ECO:0000313" key="3">
    <source>
        <dbReference type="Proteomes" id="UP001337655"/>
    </source>
</evidence>
<comment type="caution">
    <text evidence="2">The sequence shown here is derived from an EMBL/GenBank/DDBJ whole genome shotgun (WGS) entry which is preliminary data.</text>
</comment>
<protein>
    <submittedName>
        <fullName evidence="2">Uncharacterized protein</fullName>
    </submittedName>
</protein>
<reference evidence="2 3" key="1">
    <citation type="submission" date="2023-08" db="EMBL/GenBank/DDBJ databases">
        <title>Black Yeasts Isolated from many extreme environments.</title>
        <authorList>
            <person name="Coleine C."/>
            <person name="Stajich J.E."/>
            <person name="Selbmann L."/>
        </authorList>
    </citation>
    <scope>NUCLEOTIDE SEQUENCE [LARGE SCALE GENOMIC DNA]</scope>
    <source>
        <strain evidence="2 3">CCFEE 5935</strain>
    </source>
</reference>
<name>A0AAV9PND4_9PEZI</name>